<feature type="domain" description="FAM91 N-terminal" evidence="1">
    <location>
        <begin position="39"/>
        <end position="107"/>
    </location>
</feature>
<dbReference type="Pfam" id="PF14647">
    <property type="entry name" value="FAM91_N"/>
    <property type="match status" value="1"/>
</dbReference>
<dbReference type="PANTHER" id="PTHR28441:SF2">
    <property type="entry name" value="PROTEIN FAM91A1"/>
    <property type="match status" value="1"/>
</dbReference>
<dbReference type="OrthoDB" id="275996at2759"/>
<evidence type="ECO:0000313" key="3">
    <source>
        <dbReference type="Proteomes" id="UP000828251"/>
    </source>
</evidence>
<dbReference type="InterPro" id="IPR039199">
    <property type="entry name" value="FAM91"/>
</dbReference>
<gene>
    <name evidence="2" type="ORF">J1N35_014372</name>
</gene>
<protein>
    <recommendedName>
        <fullName evidence="1">FAM91 N-terminal domain-containing protein</fullName>
    </recommendedName>
</protein>
<evidence type="ECO:0000259" key="1">
    <source>
        <dbReference type="Pfam" id="PF14647"/>
    </source>
</evidence>
<evidence type="ECO:0000313" key="2">
    <source>
        <dbReference type="EMBL" id="KAH1097451.1"/>
    </source>
</evidence>
<dbReference type="PANTHER" id="PTHR28441">
    <property type="entry name" value="PROTEIN FAM91A1"/>
    <property type="match status" value="1"/>
</dbReference>
<accession>A0A9D3VVX7</accession>
<dbReference type="AlphaFoldDB" id="A0A9D3VVX7"/>
<proteinExistence type="predicted"/>
<dbReference type="EMBL" id="JAIQCV010000005">
    <property type="protein sequence ID" value="KAH1097451.1"/>
    <property type="molecule type" value="Genomic_DNA"/>
</dbReference>
<comment type="caution">
    <text evidence="2">The sequence shown here is derived from an EMBL/GenBank/DDBJ whole genome shotgun (WGS) entry which is preliminary data.</text>
</comment>
<sequence length="113" mass="12994">MLSSDGSDNHPQSVAGVGWYILGEDQQNVGPYAIFELREQPYDSITNFTGIGRNEFIDIMNKCRSKKIIWKLNKSIAKELLPTQPVDFQIEPWCGICLVNFTLEESKKKKWQQ</sequence>
<dbReference type="Proteomes" id="UP000828251">
    <property type="component" value="Unassembled WGS sequence"/>
</dbReference>
<reference evidence="2 3" key="1">
    <citation type="journal article" date="2021" name="Plant Biotechnol. J.">
        <title>Multi-omics assisted identification of the key and species-specific regulatory components of drought-tolerant mechanisms in Gossypium stocksii.</title>
        <authorList>
            <person name="Yu D."/>
            <person name="Ke L."/>
            <person name="Zhang D."/>
            <person name="Wu Y."/>
            <person name="Sun Y."/>
            <person name="Mei J."/>
            <person name="Sun J."/>
            <person name="Sun Y."/>
        </authorList>
    </citation>
    <scope>NUCLEOTIDE SEQUENCE [LARGE SCALE GENOMIC DNA]</scope>
    <source>
        <strain evidence="3">cv. E1</strain>
        <tissue evidence="2">Leaf</tissue>
    </source>
</reference>
<organism evidence="2 3">
    <name type="scientific">Gossypium stocksii</name>
    <dbReference type="NCBI Taxonomy" id="47602"/>
    <lineage>
        <taxon>Eukaryota</taxon>
        <taxon>Viridiplantae</taxon>
        <taxon>Streptophyta</taxon>
        <taxon>Embryophyta</taxon>
        <taxon>Tracheophyta</taxon>
        <taxon>Spermatophyta</taxon>
        <taxon>Magnoliopsida</taxon>
        <taxon>eudicotyledons</taxon>
        <taxon>Gunneridae</taxon>
        <taxon>Pentapetalae</taxon>
        <taxon>rosids</taxon>
        <taxon>malvids</taxon>
        <taxon>Malvales</taxon>
        <taxon>Malvaceae</taxon>
        <taxon>Malvoideae</taxon>
        <taxon>Gossypium</taxon>
    </lineage>
</organism>
<keyword evidence="3" id="KW-1185">Reference proteome</keyword>
<dbReference type="InterPro" id="IPR028091">
    <property type="entry name" value="FAM91_N_dom"/>
</dbReference>
<name>A0A9D3VVX7_9ROSI</name>